<dbReference type="SUPFAM" id="SSF81336">
    <property type="entry name" value="F1F0 ATP synthase subunit A"/>
    <property type="match status" value="1"/>
</dbReference>
<keyword evidence="10 11" id="KW-0066">ATP synthesis</keyword>
<evidence type="ECO:0000313" key="14">
    <source>
        <dbReference type="EMBL" id="KLL12723.1"/>
    </source>
</evidence>
<comment type="similarity">
    <text evidence="2 11 12">Belongs to the ATPase A chain family.</text>
</comment>
<feature type="transmembrane region" description="Helical" evidence="11">
    <location>
        <begin position="198"/>
        <end position="220"/>
    </location>
</feature>
<protein>
    <recommendedName>
        <fullName evidence="11 12">ATP synthase subunit a</fullName>
    </recommendedName>
    <alternativeName>
        <fullName evidence="11">ATP synthase F0 sector subunit a</fullName>
    </alternativeName>
    <alternativeName>
        <fullName evidence="11">F-ATPase subunit 6</fullName>
    </alternativeName>
</protein>
<keyword evidence="4 11" id="KW-0138">CF(0)</keyword>
<dbReference type="NCBIfam" id="TIGR01131">
    <property type="entry name" value="ATP_synt_6_or_A"/>
    <property type="match status" value="1"/>
</dbReference>
<evidence type="ECO:0000256" key="12">
    <source>
        <dbReference type="RuleBase" id="RU000483"/>
    </source>
</evidence>
<evidence type="ECO:0000256" key="3">
    <source>
        <dbReference type="ARBA" id="ARBA00022448"/>
    </source>
</evidence>
<dbReference type="PROSITE" id="PS00449">
    <property type="entry name" value="ATPASE_A"/>
    <property type="match status" value="1"/>
</dbReference>
<feature type="transmembrane region" description="Helical" evidence="11">
    <location>
        <begin position="132"/>
        <end position="151"/>
    </location>
</feature>
<dbReference type="HAMAP" id="MF_01393">
    <property type="entry name" value="ATP_synth_a_bact"/>
    <property type="match status" value="1"/>
</dbReference>
<comment type="subcellular location">
    <subcellularLocation>
        <location evidence="11 12">Cell membrane</location>
        <topology evidence="11 12">Multi-pass membrane protein</topology>
    </subcellularLocation>
    <subcellularLocation>
        <location evidence="1">Membrane</location>
        <topology evidence="1">Multi-pass membrane protein</topology>
    </subcellularLocation>
</comment>
<evidence type="ECO:0000256" key="9">
    <source>
        <dbReference type="ARBA" id="ARBA00023136"/>
    </source>
</evidence>
<dbReference type="Pfam" id="PF00119">
    <property type="entry name" value="ATP-synt_A"/>
    <property type="match status" value="1"/>
</dbReference>
<organism evidence="14 15">
    <name type="scientific">Protofrankia coriariae</name>
    <dbReference type="NCBI Taxonomy" id="1562887"/>
    <lineage>
        <taxon>Bacteria</taxon>
        <taxon>Bacillati</taxon>
        <taxon>Actinomycetota</taxon>
        <taxon>Actinomycetes</taxon>
        <taxon>Frankiales</taxon>
        <taxon>Frankiaceae</taxon>
        <taxon>Protofrankia</taxon>
    </lineage>
</organism>
<dbReference type="InterPro" id="IPR035908">
    <property type="entry name" value="F0_ATP_A_sf"/>
</dbReference>
<name>A0ABR5F7X8_9ACTN</name>
<feature type="compositionally biased region" description="Low complexity" evidence="13">
    <location>
        <begin position="283"/>
        <end position="293"/>
    </location>
</feature>
<evidence type="ECO:0000313" key="15">
    <source>
        <dbReference type="Proteomes" id="UP000035425"/>
    </source>
</evidence>
<keyword evidence="11" id="KW-1003">Cell membrane</keyword>
<comment type="caution">
    <text evidence="14">The sequence shown here is derived from an EMBL/GenBank/DDBJ whole genome shotgun (WGS) entry which is preliminary data.</text>
</comment>
<dbReference type="RefSeq" id="WP_047221632.1">
    <property type="nucleotide sequence ID" value="NZ_JWIO01000003.1"/>
</dbReference>
<keyword evidence="7 11" id="KW-1133">Transmembrane helix</keyword>
<evidence type="ECO:0000256" key="13">
    <source>
        <dbReference type="SAM" id="MobiDB-lite"/>
    </source>
</evidence>
<evidence type="ECO:0000256" key="8">
    <source>
        <dbReference type="ARBA" id="ARBA00023065"/>
    </source>
</evidence>
<dbReference type="PANTHER" id="PTHR11410:SF0">
    <property type="entry name" value="ATP SYNTHASE SUBUNIT A"/>
    <property type="match status" value="1"/>
</dbReference>
<dbReference type="InterPro" id="IPR023011">
    <property type="entry name" value="ATP_synth_F0_asu_AS"/>
</dbReference>
<evidence type="ECO:0000256" key="10">
    <source>
        <dbReference type="ARBA" id="ARBA00023310"/>
    </source>
</evidence>
<evidence type="ECO:0000256" key="11">
    <source>
        <dbReference type="HAMAP-Rule" id="MF_01393"/>
    </source>
</evidence>
<dbReference type="Gene3D" id="1.20.120.220">
    <property type="entry name" value="ATP synthase, F0 complex, subunit A"/>
    <property type="match status" value="1"/>
</dbReference>
<accession>A0ABR5F7X8</accession>
<dbReference type="PRINTS" id="PR00123">
    <property type="entry name" value="ATPASEA"/>
</dbReference>
<evidence type="ECO:0000256" key="1">
    <source>
        <dbReference type="ARBA" id="ARBA00004141"/>
    </source>
</evidence>
<dbReference type="CDD" id="cd00310">
    <property type="entry name" value="ATP-synt_Fo_a_6"/>
    <property type="match status" value="1"/>
</dbReference>
<evidence type="ECO:0000256" key="5">
    <source>
        <dbReference type="ARBA" id="ARBA00022692"/>
    </source>
</evidence>
<feature type="transmembrane region" description="Helical" evidence="11">
    <location>
        <begin position="45"/>
        <end position="64"/>
    </location>
</feature>
<keyword evidence="9 11" id="KW-0472">Membrane</keyword>
<evidence type="ECO:0000256" key="7">
    <source>
        <dbReference type="ARBA" id="ARBA00022989"/>
    </source>
</evidence>
<evidence type="ECO:0000256" key="4">
    <source>
        <dbReference type="ARBA" id="ARBA00022547"/>
    </source>
</evidence>
<feature type="transmembrane region" description="Helical" evidence="11">
    <location>
        <begin position="225"/>
        <end position="241"/>
    </location>
</feature>
<keyword evidence="8 11" id="KW-0406">Ion transport</keyword>
<keyword evidence="15" id="KW-1185">Reference proteome</keyword>
<proteinExistence type="inferred from homology"/>
<reference evidence="14 15" key="1">
    <citation type="submission" date="2014-12" db="EMBL/GenBank/DDBJ databases">
        <title>Frankia sp. BMG5.1 draft genome.</title>
        <authorList>
            <person name="Gtari M."/>
            <person name="Ghodhbane-Gtari F."/>
            <person name="Nouioui I."/>
            <person name="Ktari A."/>
            <person name="Hezbri K."/>
            <person name="Mimouni W."/>
            <person name="Sbissi I."/>
            <person name="Ayari A."/>
            <person name="Yamanaka T."/>
            <person name="Normand P."/>
            <person name="Tisa L.S."/>
            <person name="Boudabous A."/>
        </authorList>
    </citation>
    <scope>NUCLEOTIDE SEQUENCE [LARGE SCALE GENOMIC DNA]</scope>
    <source>
        <strain evidence="14 15">BMG5.1</strain>
    </source>
</reference>
<dbReference type="EMBL" id="JWIO01000003">
    <property type="protein sequence ID" value="KLL12723.1"/>
    <property type="molecule type" value="Genomic_DNA"/>
</dbReference>
<evidence type="ECO:0000256" key="6">
    <source>
        <dbReference type="ARBA" id="ARBA00022781"/>
    </source>
</evidence>
<feature type="transmembrane region" description="Helical" evidence="11">
    <location>
        <begin position="104"/>
        <end position="126"/>
    </location>
</feature>
<dbReference type="InterPro" id="IPR045083">
    <property type="entry name" value="ATP_synth_F0_asu_bact/mt"/>
</dbReference>
<keyword evidence="6 11" id="KW-0375">Hydrogen ion transport</keyword>
<keyword evidence="3 11" id="KW-0813">Transport</keyword>
<feature type="region of interest" description="Disordered" evidence="13">
    <location>
        <begin position="271"/>
        <end position="293"/>
    </location>
</feature>
<evidence type="ECO:0000256" key="2">
    <source>
        <dbReference type="ARBA" id="ARBA00006810"/>
    </source>
</evidence>
<gene>
    <name evidence="11" type="primary">atpB</name>
    <name evidence="14" type="ORF">FrCorBMG51_03495</name>
</gene>
<sequence>MEVYVVPVPPVLADEGFHGPTKEVFQTPHWFDVELGPVDFYLNKATALGIFAALVVGVVFWLGFRRATVVPRGVQNVCESIYDFIDTSIARDVIGEQGRKYTPYLVVLFTFVLVSNVLAIIPGAQFPPTSRIAIPIVLSAITYVLFNHAGIKAVGARAYFGHMVNPAPTAPFPVKLLLGPIELLSTLIVRPFTLAVRLFANMFAGHILLLVFSLGADYLLPKPPFVFGVASLLMTIVLTGFELVIDFLQAYIITILTAAFIGGALEEHGDEHDSSHSVDQVPAVSGASAAAHA</sequence>
<dbReference type="Proteomes" id="UP000035425">
    <property type="component" value="Unassembled WGS sequence"/>
</dbReference>
<dbReference type="InterPro" id="IPR000568">
    <property type="entry name" value="ATP_synth_F0_asu"/>
</dbReference>
<keyword evidence="5 11" id="KW-0812">Transmembrane</keyword>
<dbReference type="PANTHER" id="PTHR11410">
    <property type="entry name" value="ATP SYNTHASE SUBUNIT A"/>
    <property type="match status" value="1"/>
</dbReference>
<comment type="function">
    <text evidence="11 12">Key component of the proton channel; it plays a direct role in the translocation of protons across the membrane.</text>
</comment>